<evidence type="ECO:0000256" key="1">
    <source>
        <dbReference type="SAM" id="MobiDB-lite"/>
    </source>
</evidence>
<dbReference type="EMBL" id="BGPR01049000">
    <property type="protein sequence ID" value="GBO25989.1"/>
    <property type="molecule type" value="Genomic_DNA"/>
</dbReference>
<organism evidence="4 5">
    <name type="scientific">Araneus ventricosus</name>
    <name type="common">Orbweaver spider</name>
    <name type="synonym">Epeira ventricosa</name>
    <dbReference type="NCBI Taxonomy" id="182803"/>
    <lineage>
        <taxon>Eukaryota</taxon>
        <taxon>Metazoa</taxon>
        <taxon>Ecdysozoa</taxon>
        <taxon>Arthropoda</taxon>
        <taxon>Chelicerata</taxon>
        <taxon>Arachnida</taxon>
        <taxon>Araneae</taxon>
        <taxon>Araneomorphae</taxon>
        <taxon>Entelegynae</taxon>
        <taxon>Araneoidea</taxon>
        <taxon>Araneidae</taxon>
        <taxon>Araneus</taxon>
    </lineage>
</organism>
<evidence type="ECO:0000313" key="4">
    <source>
        <dbReference type="EMBL" id="GBO26008.1"/>
    </source>
</evidence>
<evidence type="ECO:0000313" key="3">
    <source>
        <dbReference type="EMBL" id="GBO25989.1"/>
    </source>
</evidence>
<proteinExistence type="predicted"/>
<protein>
    <submittedName>
        <fullName evidence="4">Uncharacterized protein</fullName>
    </submittedName>
</protein>
<reference evidence="4 5" key="1">
    <citation type="journal article" date="2019" name="Sci. Rep.">
        <title>Orb-weaving spider Araneus ventricosus genome elucidates the spidroin gene catalogue.</title>
        <authorList>
            <person name="Kono N."/>
            <person name="Nakamura H."/>
            <person name="Ohtoshi R."/>
            <person name="Moran D.A.P."/>
            <person name="Shinohara A."/>
            <person name="Yoshida Y."/>
            <person name="Fujiwara M."/>
            <person name="Mori M."/>
            <person name="Tomita M."/>
            <person name="Arakawa K."/>
        </authorList>
    </citation>
    <scope>NUCLEOTIDE SEQUENCE [LARGE SCALE GENOMIC DNA]</scope>
</reference>
<dbReference type="EMBL" id="BGPR01049013">
    <property type="protein sequence ID" value="GBO26008.1"/>
    <property type="molecule type" value="Genomic_DNA"/>
</dbReference>
<comment type="caution">
    <text evidence="4">The sequence shown here is derived from an EMBL/GenBank/DDBJ whole genome shotgun (WGS) entry which is preliminary data.</text>
</comment>
<feature type="region of interest" description="Disordered" evidence="1">
    <location>
        <begin position="1"/>
        <end position="23"/>
    </location>
</feature>
<name>A0A4Y2VNM0_ARAVE</name>
<evidence type="ECO:0000313" key="5">
    <source>
        <dbReference type="Proteomes" id="UP000499080"/>
    </source>
</evidence>
<evidence type="ECO:0000313" key="2">
    <source>
        <dbReference type="EMBL" id="GBO25964.1"/>
    </source>
</evidence>
<dbReference type="EMBL" id="BGPR01048978">
    <property type="protein sequence ID" value="GBO25964.1"/>
    <property type="molecule type" value="Genomic_DNA"/>
</dbReference>
<sequence length="130" mass="14770">MAEKCAHSQRIPSSSLSAGREKKWVTTSKSRQLTSLPKWNFWNTGKKKQSSVLKTDGNWHSGMAKQEFQRTENPTLHAPIPIWSLDARVEAHQRICLDWDLATRLENRTRRVGGIGGSKSSGRALWSLRE</sequence>
<accession>A0A4Y2VNM0</accession>
<dbReference type="AlphaFoldDB" id="A0A4Y2VNM0"/>
<dbReference type="Proteomes" id="UP000499080">
    <property type="component" value="Unassembled WGS sequence"/>
</dbReference>
<gene>
    <name evidence="4" type="ORF">AVEN_131383_1</name>
    <name evidence="2" type="ORF">AVEN_184690_1</name>
    <name evidence="3" type="ORF">AVEN_246186_1</name>
</gene>
<keyword evidence="5" id="KW-1185">Reference proteome</keyword>